<evidence type="ECO:0000259" key="2">
    <source>
        <dbReference type="SMART" id="SM01017"/>
    </source>
</evidence>
<dbReference type="EMBL" id="JACEEZ010006503">
    <property type="protein sequence ID" value="KAG0724716.1"/>
    <property type="molecule type" value="Genomic_DNA"/>
</dbReference>
<sequence>MGFDIFLLVLEPEQPVYIPGQAVQGYLKVVGQEEVACRNIKITIKGHSKVHWSEKSGKNRRHYRAEEQYFRQPVTVWDGANSNNAMQPCNRKFLFNFILPHDIPSSFISHIGRVIYQVKAEADRPWTLDQSHKVFFSVNFMYDLNTDHLARPIRLQDEKTVCCLCCSQGPIDLNMRCARSGYVPGESIVVDGEVVNHSGGNIMYTEIKLVQMIKYITTSKNRKEERTVQRVYHPQVDGGARDLWASVPLPIPAVPASHLKHCNIITIDYTFVVRDYNFSGYTFVARHYNFSDYTFVARYYNFSGYTFVARYYNFSDYTFVARYYNFSGYTFVARYYNFSDYTFVVRYYNFSSYTFVARHYNFSDYTFVARYYNFSGYTFVVRYYNFSGYTFVARYYNFSGYTFVARHYNFSHYTFVVRDYNFSHYTFVVRHYNFSHYTFVVRHYNFSTYTFVVRHYNFSGYTFVVRQYNFSHYTFVVRHYNFSHYTFVVRHYNFSGYTFVVRHYNFSHYTFVVRYYNFSGYTFVVRQYNFSHYTFVVRHYNFSHYTFVVRHYNFSHYTFVVRHYNFSDYTFVVRHYNFSDYTFVVRHYNFSHYTFVVRHYNFSGYTFVVRHYNFSGYTFVVRHYNFSGYTFVVRHYNFSDNTFVLMAKLGTCMKAKITAPIIIGSVPLRNTYSTFLPHPVRAGGTTLAPAIPSPASGRVSPYRPSAPAHPVPPVPAHAPYSLPPPSYNETFLPEEYSEVPPPSYASCVFGGARGDEAAEDSDDGGFAPRYITYRTNT</sequence>
<proteinExistence type="inferred from homology"/>
<dbReference type="SMART" id="SM01017">
    <property type="entry name" value="Arrestin_C"/>
    <property type="match status" value="1"/>
</dbReference>
<keyword evidence="4" id="KW-1185">Reference proteome</keyword>
<evidence type="ECO:0000313" key="4">
    <source>
        <dbReference type="Proteomes" id="UP000770661"/>
    </source>
</evidence>
<organism evidence="3 4">
    <name type="scientific">Chionoecetes opilio</name>
    <name type="common">Atlantic snow crab</name>
    <name type="synonym">Cancer opilio</name>
    <dbReference type="NCBI Taxonomy" id="41210"/>
    <lineage>
        <taxon>Eukaryota</taxon>
        <taxon>Metazoa</taxon>
        <taxon>Ecdysozoa</taxon>
        <taxon>Arthropoda</taxon>
        <taxon>Crustacea</taxon>
        <taxon>Multicrustacea</taxon>
        <taxon>Malacostraca</taxon>
        <taxon>Eumalacostraca</taxon>
        <taxon>Eucarida</taxon>
        <taxon>Decapoda</taxon>
        <taxon>Pleocyemata</taxon>
        <taxon>Brachyura</taxon>
        <taxon>Eubrachyura</taxon>
        <taxon>Majoidea</taxon>
        <taxon>Majidae</taxon>
        <taxon>Chionoecetes</taxon>
    </lineage>
</organism>
<protein>
    <submittedName>
        <fullName evidence="3">Arrestin domain-containing protein 3</fullName>
    </submittedName>
</protein>
<dbReference type="Pfam" id="PF00339">
    <property type="entry name" value="Arrestin_N"/>
    <property type="match status" value="1"/>
</dbReference>
<reference evidence="3" key="1">
    <citation type="submission" date="2020-07" db="EMBL/GenBank/DDBJ databases">
        <title>The High-quality genome of the commercially important snow crab, Chionoecetes opilio.</title>
        <authorList>
            <person name="Jeong J.-H."/>
            <person name="Ryu S."/>
        </authorList>
    </citation>
    <scope>NUCLEOTIDE SEQUENCE</scope>
    <source>
        <strain evidence="3">MADBK_172401_WGS</strain>
        <tissue evidence="3">Digestive gland</tissue>
    </source>
</reference>
<evidence type="ECO:0000313" key="3">
    <source>
        <dbReference type="EMBL" id="KAG0724716.1"/>
    </source>
</evidence>
<comment type="caution">
    <text evidence="3">The sequence shown here is derived from an EMBL/GenBank/DDBJ whole genome shotgun (WGS) entry which is preliminary data.</text>
</comment>
<dbReference type="Proteomes" id="UP000770661">
    <property type="component" value="Unassembled WGS sequence"/>
</dbReference>
<dbReference type="SUPFAM" id="SSF81296">
    <property type="entry name" value="E set domains"/>
    <property type="match status" value="2"/>
</dbReference>
<dbReference type="PANTHER" id="PTHR11188">
    <property type="entry name" value="ARRESTIN DOMAIN CONTAINING PROTEIN"/>
    <property type="match status" value="1"/>
</dbReference>
<dbReference type="AlphaFoldDB" id="A0A8J4YIW3"/>
<evidence type="ECO:0000256" key="1">
    <source>
        <dbReference type="ARBA" id="ARBA00005298"/>
    </source>
</evidence>
<dbReference type="Gene3D" id="2.60.40.640">
    <property type="match status" value="2"/>
</dbReference>
<dbReference type="InterPro" id="IPR014752">
    <property type="entry name" value="Arrestin-like_C"/>
</dbReference>
<feature type="domain" description="Arrestin C-terminal-like" evidence="2">
    <location>
        <begin position="167"/>
        <end position="278"/>
    </location>
</feature>
<dbReference type="InterPro" id="IPR011022">
    <property type="entry name" value="Arrestin_C-like"/>
</dbReference>
<dbReference type="GO" id="GO:0005737">
    <property type="term" value="C:cytoplasm"/>
    <property type="evidence" value="ECO:0007669"/>
    <property type="project" value="TreeGrafter"/>
</dbReference>
<accession>A0A8J4YIW3</accession>
<dbReference type="InterPro" id="IPR011021">
    <property type="entry name" value="Arrestin-like_N"/>
</dbReference>
<comment type="similarity">
    <text evidence="1">Belongs to the arrestin family.</text>
</comment>
<dbReference type="OrthoDB" id="2333384at2759"/>
<dbReference type="Pfam" id="PF02752">
    <property type="entry name" value="Arrestin_C"/>
    <property type="match status" value="1"/>
</dbReference>
<dbReference type="GO" id="GO:0015031">
    <property type="term" value="P:protein transport"/>
    <property type="evidence" value="ECO:0007669"/>
    <property type="project" value="TreeGrafter"/>
</dbReference>
<name>A0A8J4YIW3_CHIOP</name>
<gene>
    <name evidence="3" type="ORF">GWK47_004984</name>
</gene>
<dbReference type="InterPro" id="IPR050357">
    <property type="entry name" value="Arrestin_domain-protein"/>
</dbReference>
<dbReference type="InterPro" id="IPR014756">
    <property type="entry name" value="Ig_E-set"/>
</dbReference>
<dbReference type="PANTHER" id="PTHR11188:SF176">
    <property type="entry name" value="ARRESTIN DOMAIN-CONTAINING PROTEIN 1"/>
    <property type="match status" value="1"/>
</dbReference>